<keyword evidence="1" id="KW-0472">Membrane</keyword>
<dbReference type="AlphaFoldDB" id="A0A420EG39"/>
<gene>
    <name evidence="2" type="ORF">DBZ36_04180</name>
</gene>
<dbReference type="InterPro" id="IPR025489">
    <property type="entry name" value="DUF4381"/>
</dbReference>
<accession>A0A420EG39</accession>
<keyword evidence="1" id="KW-0812">Transmembrane</keyword>
<protein>
    <submittedName>
        <fullName evidence="2">DUF4381 domain-containing protein</fullName>
    </submittedName>
</protein>
<evidence type="ECO:0000256" key="1">
    <source>
        <dbReference type="SAM" id="Phobius"/>
    </source>
</evidence>
<name>A0A420EG39_9ALTE</name>
<dbReference type="Pfam" id="PF14316">
    <property type="entry name" value="DUF4381"/>
    <property type="match status" value="1"/>
</dbReference>
<proteinExistence type="predicted"/>
<feature type="transmembrane region" description="Helical" evidence="1">
    <location>
        <begin position="30"/>
        <end position="50"/>
    </location>
</feature>
<dbReference type="OrthoDB" id="283083at2"/>
<evidence type="ECO:0000313" key="3">
    <source>
        <dbReference type="Proteomes" id="UP000286482"/>
    </source>
</evidence>
<keyword evidence="3" id="KW-1185">Reference proteome</keyword>
<sequence>MKTMASEPASIEKLHDIILPAIESGLPAPGWWILTVILLLIAIALITLVLRYHLNGKAQREANRYLQDLTTLESESNKVITANTLLKRCALAYYPRQQVAALNGKEWWLFLDSQLPKNERQFVHQQARWEQALYGDNTESELDFVKLSQRWLKLGLRKTRLRSACGLKSPVYPLPKAEHQA</sequence>
<dbReference type="Proteomes" id="UP000286482">
    <property type="component" value="Unassembled WGS sequence"/>
</dbReference>
<reference evidence="2 3" key="1">
    <citation type="submission" date="2018-09" db="EMBL/GenBank/DDBJ databases">
        <authorList>
            <person name="Wang Z."/>
        </authorList>
    </citation>
    <scope>NUCLEOTIDE SEQUENCE [LARGE SCALE GENOMIC DNA]</scope>
    <source>
        <strain evidence="2 3">ALS 81</strain>
    </source>
</reference>
<evidence type="ECO:0000313" key="2">
    <source>
        <dbReference type="EMBL" id="RKF19672.1"/>
    </source>
</evidence>
<dbReference type="EMBL" id="RAQO01000004">
    <property type="protein sequence ID" value="RKF19672.1"/>
    <property type="molecule type" value="Genomic_DNA"/>
</dbReference>
<organism evidence="2 3">
    <name type="scientific">Alginatibacterium sediminis</name>
    <dbReference type="NCBI Taxonomy" id="2164068"/>
    <lineage>
        <taxon>Bacteria</taxon>
        <taxon>Pseudomonadati</taxon>
        <taxon>Pseudomonadota</taxon>
        <taxon>Gammaproteobacteria</taxon>
        <taxon>Alteromonadales</taxon>
        <taxon>Alteromonadaceae</taxon>
        <taxon>Alginatibacterium</taxon>
    </lineage>
</organism>
<comment type="caution">
    <text evidence="2">The sequence shown here is derived from an EMBL/GenBank/DDBJ whole genome shotgun (WGS) entry which is preliminary data.</text>
</comment>
<dbReference type="RefSeq" id="WP_120353677.1">
    <property type="nucleotide sequence ID" value="NZ_RAQO01000004.1"/>
</dbReference>
<keyword evidence="1" id="KW-1133">Transmembrane helix</keyword>